<reference evidence="1 2" key="1">
    <citation type="submission" date="2022-06" db="EMBL/GenBank/DDBJ databases">
        <title>Genomic Encyclopedia of Archaeal and Bacterial Type Strains, Phase II (KMG-II): from individual species to whole genera.</title>
        <authorList>
            <person name="Goeker M."/>
        </authorList>
    </citation>
    <scope>NUCLEOTIDE SEQUENCE [LARGE SCALE GENOMIC DNA]</scope>
    <source>
        <strain evidence="1 2">DSM 44693</strain>
    </source>
</reference>
<organism evidence="1 2">
    <name type="scientific">Williamsia maris</name>
    <dbReference type="NCBI Taxonomy" id="72806"/>
    <lineage>
        <taxon>Bacteria</taxon>
        <taxon>Bacillati</taxon>
        <taxon>Actinomycetota</taxon>
        <taxon>Actinomycetes</taxon>
        <taxon>Mycobacteriales</taxon>
        <taxon>Nocardiaceae</taxon>
        <taxon>Williamsia</taxon>
    </lineage>
</organism>
<sequence length="75" mass="7986">MWNPTVDATVIVHPGSDRETSGRIVDDFGEFDAHGVEANSKHISDPARRWAVLTDDGALVFVDTHQLAAAPGTSG</sequence>
<dbReference type="Proteomes" id="UP001206895">
    <property type="component" value="Unassembled WGS sequence"/>
</dbReference>
<dbReference type="RefSeq" id="WP_253660025.1">
    <property type="nucleotide sequence ID" value="NZ_BAAAJQ010000001.1"/>
</dbReference>
<dbReference type="EMBL" id="JAMTCJ010000001">
    <property type="protein sequence ID" value="MCP2175017.1"/>
    <property type="molecule type" value="Genomic_DNA"/>
</dbReference>
<keyword evidence="2" id="KW-1185">Reference proteome</keyword>
<evidence type="ECO:0000313" key="1">
    <source>
        <dbReference type="EMBL" id="MCP2175017.1"/>
    </source>
</evidence>
<comment type="caution">
    <text evidence="1">The sequence shown here is derived from an EMBL/GenBank/DDBJ whole genome shotgun (WGS) entry which is preliminary data.</text>
</comment>
<name>A0ABT1H9T5_9NOCA</name>
<evidence type="ECO:0000313" key="2">
    <source>
        <dbReference type="Proteomes" id="UP001206895"/>
    </source>
</evidence>
<protein>
    <submittedName>
        <fullName evidence="1">Uncharacterized protein</fullName>
    </submittedName>
</protein>
<proteinExistence type="predicted"/>
<accession>A0ABT1H9T5</accession>
<gene>
    <name evidence="1" type="ORF">LX13_000824</name>
</gene>